<feature type="coiled-coil region" evidence="8">
    <location>
        <begin position="316"/>
        <end position="345"/>
    </location>
</feature>
<evidence type="ECO:0000256" key="9">
    <source>
        <dbReference type="SAM" id="MobiDB-lite"/>
    </source>
</evidence>
<evidence type="ECO:0000256" key="8">
    <source>
        <dbReference type="SAM" id="Coils"/>
    </source>
</evidence>
<evidence type="ECO:0000259" key="11">
    <source>
        <dbReference type="Pfam" id="PF07885"/>
    </source>
</evidence>
<dbReference type="Pfam" id="PF07885">
    <property type="entry name" value="Ion_trans_2"/>
    <property type="match status" value="1"/>
</dbReference>
<feature type="region of interest" description="Disordered" evidence="9">
    <location>
        <begin position="1"/>
        <end position="32"/>
    </location>
</feature>
<dbReference type="PANTHER" id="PTHR11003:SF335">
    <property type="entry name" value="POTASSIUM CHANNEL DOMAIN-CONTAINING PROTEIN"/>
    <property type="match status" value="1"/>
</dbReference>
<reference evidence="12" key="2">
    <citation type="submission" date="2014-05" db="EMBL/GenBank/DDBJ databases">
        <title>The genome and life-stage specific transcriptomes of Globodera pallida elucidate key aspects of plant parasitism by a cyst nematode.</title>
        <authorList>
            <person name="Cotton J.A."/>
            <person name="Lilley C.J."/>
            <person name="Jones L.M."/>
            <person name="Kikuchi T."/>
            <person name="Reid A.J."/>
            <person name="Thorpe P."/>
            <person name="Tsai I.J."/>
            <person name="Beasley H."/>
            <person name="Blok V."/>
            <person name="Cock P.J.A."/>
            <person name="Van den Akker S.E."/>
            <person name="Holroyd N."/>
            <person name="Hunt M."/>
            <person name="Mantelin S."/>
            <person name="Naghra H."/>
            <person name="Pain A."/>
            <person name="Palomares-Rius J.E."/>
            <person name="Zarowiecki M."/>
            <person name="Berriman M."/>
            <person name="Jones J.T."/>
            <person name="Urwin P.E."/>
        </authorList>
    </citation>
    <scope>NUCLEOTIDE SEQUENCE [LARGE SCALE GENOMIC DNA]</scope>
    <source>
        <strain evidence="12">Lindley</strain>
    </source>
</reference>
<name>A0A183BSX1_GLOPA</name>
<evidence type="ECO:0000256" key="7">
    <source>
        <dbReference type="ARBA" id="ARBA00023303"/>
    </source>
</evidence>
<dbReference type="GO" id="GO:0030322">
    <property type="term" value="P:stabilization of membrane potential"/>
    <property type="evidence" value="ECO:0007669"/>
    <property type="project" value="TreeGrafter"/>
</dbReference>
<evidence type="ECO:0000256" key="4">
    <source>
        <dbReference type="ARBA" id="ARBA00022989"/>
    </source>
</evidence>
<evidence type="ECO:0000256" key="3">
    <source>
        <dbReference type="ARBA" id="ARBA00022692"/>
    </source>
</evidence>
<reference evidence="12" key="1">
    <citation type="submission" date="2013-12" db="EMBL/GenBank/DDBJ databases">
        <authorList>
            <person name="Aslett M."/>
        </authorList>
    </citation>
    <scope>NUCLEOTIDE SEQUENCE [LARGE SCALE GENOMIC DNA]</scope>
    <source>
        <strain evidence="12">Lindley</strain>
    </source>
</reference>
<evidence type="ECO:0000256" key="10">
    <source>
        <dbReference type="SAM" id="Phobius"/>
    </source>
</evidence>
<dbReference type="Gene3D" id="1.10.287.70">
    <property type="match status" value="2"/>
</dbReference>
<feature type="region of interest" description="Disordered" evidence="9">
    <location>
        <begin position="49"/>
        <end position="82"/>
    </location>
</feature>
<proteinExistence type="predicted"/>
<keyword evidence="2" id="KW-0813">Transport</keyword>
<dbReference type="SUPFAM" id="SSF48371">
    <property type="entry name" value="ARM repeat"/>
    <property type="match status" value="1"/>
</dbReference>
<evidence type="ECO:0000313" key="13">
    <source>
        <dbReference type="WBParaSite" id="GPLIN_000370700"/>
    </source>
</evidence>
<dbReference type="SUPFAM" id="SSF81324">
    <property type="entry name" value="Voltage-gated potassium channels"/>
    <property type="match status" value="1"/>
</dbReference>
<feature type="compositionally biased region" description="Basic residues" evidence="9">
    <location>
        <begin position="593"/>
        <end position="603"/>
    </location>
</feature>
<keyword evidence="12" id="KW-1185">Reference proteome</keyword>
<dbReference type="GO" id="GO:0022841">
    <property type="term" value="F:potassium ion leak channel activity"/>
    <property type="evidence" value="ECO:0007669"/>
    <property type="project" value="TreeGrafter"/>
</dbReference>
<dbReference type="Proteomes" id="UP000050741">
    <property type="component" value="Unassembled WGS sequence"/>
</dbReference>
<keyword evidence="3 10" id="KW-0812">Transmembrane</keyword>
<dbReference type="WBParaSite" id="GPLIN_000370700">
    <property type="protein sequence ID" value="GPLIN_000370700"/>
    <property type="gene ID" value="GPLIN_000370700"/>
</dbReference>
<keyword evidence="5" id="KW-0406">Ion transport</keyword>
<organism evidence="12 13">
    <name type="scientific">Globodera pallida</name>
    <name type="common">Potato cyst nematode worm</name>
    <name type="synonym">Heterodera pallida</name>
    <dbReference type="NCBI Taxonomy" id="36090"/>
    <lineage>
        <taxon>Eukaryota</taxon>
        <taxon>Metazoa</taxon>
        <taxon>Ecdysozoa</taxon>
        <taxon>Nematoda</taxon>
        <taxon>Chromadorea</taxon>
        <taxon>Rhabditida</taxon>
        <taxon>Tylenchina</taxon>
        <taxon>Tylenchomorpha</taxon>
        <taxon>Tylenchoidea</taxon>
        <taxon>Heteroderidae</taxon>
        <taxon>Heteroderinae</taxon>
        <taxon>Globodera</taxon>
    </lineage>
</organism>
<dbReference type="GO" id="GO:0005886">
    <property type="term" value="C:plasma membrane"/>
    <property type="evidence" value="ECO:0007669"/>
    <property type="project" value="TreeGrafter"/>
</dbReference>
<evidence type="ECO:0000256" key="5">
    <source>
        <dbReference type="ARBA" id="ARBA00023065"/>
    </source>
</evidence>
<evidence type="ECO:0000256" key="2">
    <source>
        <dbReference type="ARBA" id="ARBA00022448"/>
    </source>
</evidence>
<accession>A0A183BSX1</accession>
<keyword evidence="6 10" id="KW-0472">Membrane</keyword>
<dbReference type="PANTHER" id="PTHR11003">
    <property type="entry name" value="POTASSIUM CHANNEL, SUBFAMILY K"/>
    <property type="match status" value="1"/>
</dbReference>
<feature type="transmembrane region" description="Helical" evidence="10">
    <location>
        <begin position="397"/>
        <end position="420"/>
    </location>
</feature>
<dbReference type="GO" id="GO:0015271">
    <property type="term" value="F:outward rectifier potassium channel activity"/>
    <property type="evidence" value="ECO:0007669"/>
    <property type="project" value="TreeGrafter"/>
</dbReference>
<feature type="region of interest" description="Disordered" evidence="9">
    <location>
        <begin position="711"/>
        <end position="756"/>
    </location>
</feature>
<dbReference type="AlphaFoldDB" id="A0A183BSX1"/>
<evidence type="ECO:0000256" key="6">
    <source>
        <dbReference type="ARBA" id="ARBA00023136"/>
    </source>
</evidence>
<sequence>MSKIDEVAGDGQQNVPSALTEEAAEQITEASAKTNNSFDYPLIVVHRSSTTSEDSGGGGGGAGDVRTNALAPGDGDGQQHWHGQQIEVAQTAAFIEEDGKLSPRMRTIQMMMRGAYCMTGDCDGVDCIPQPEFESNSKLFTIDMKKSTICQHMARFYHKFGIRHFLLVGVLAIYSLLGGLLFQAIERDNEYTSLRTNKEALEAMIGRLAEVLSENKIRPSDEQQKAMQQLITEYYQTMLKIEGKYIGSLRLLRDHSLHNDWLRYDCMPNNFGQNCVHLLRIVSDIGQLLLHFLIFCHNCCHNICSSWLRSMAFRILEIDEEAAQVAKAKVEQQQQQNNNNNSNNNVLGPPQHQRHNCWVTNGSAQMPLTESVLINDDVVDEDDDDEVDEQLERVVPLFVSVPIVLVYLAFMAIVVSCFDWSNQSTGTNESQLSFFEAFYFAFISLSTIGLGDVMPNNIEFSPILALLFVGGLALLSVVNLTMTLLTLALPIFSEDQWNNQTTERIPEPELLQVRRLFSISRTPSLLQSAHYHPRKINRTRTFSIAKSEGQEQNSDARHRATYHTVHGTDFRPTLGILSTAPQSPSRSRGTSIRSRRTSAHKRAGSPSSIRSCRKQKEAIVQREADVWPPEAEVITPPAERRIHFKKVGDRIASPQFDDGIISTAPTAAVVESSLDRAKLIRRTHSERVSQRKHHPHSGLLYVIDETEPHQQTIAGGERLRPRRQRLRPNVGHISSAPTESGEDENNSAPSPSSPRRVQIRAIDQFKGKSEVYGLTRTDKGWPPLIKLLHILISNSDVDVQLKKRVLNVLLELVRLSNAAAIEPNLEQLANLALTPIEYCGEEAQKTSINYPPADLRLAAMRVLSAIFEKFDPAFPTVLEPLFARLQCVLLAVLADKGDEEARELANKCMTLVIANHSDPNGVFAVLSDISGDTELMLKDDPLLDDLIEKCWARDNQLQGR</sequence>
<keyword evidence="8" id="KW-0175">Coiled coil</keyword>
<feature type="region of interest" description="Disordered" evidence="9">
    <location>
        <begin position="571"/>
        <end position="614"/>
    </location>
</feature>
<dbReference type="InterPro" id="IPR016024">
    <property type="entry name" value="ARM-type_fold"/>
</dbReference>
<comment type="subcellular location">
    <subcellularLocation>
        <location evidence="1">Membrane</location>
        <topology evidence="1">Multi-pass membrane protein</topology>
    </subcellularLocation>
</comment>
<keyword evidence="4 10" id="KW-1133">Transmembrane helix</keyword>
<evidence type="ECO:0000256" key="1">
    <source>
        <dbReference type="ARBA" id="ARBA00004141"/>
    </source>
</evidence>
<feature type="transmembrane region" description="Helical" evidence="10">
    <location>
        <begin position="463"/>
        <end position="489"/>
    </location>
</feature>
<feature type="transmembrane region" description="Helical" evidence="10">
    <location>
        <begin position="165"/>
        <end position="185"/>
    </location>
</feature>
<dbReference type="InterPro" id="IPR003280">
    <property type="entry name" value="2pore_dom_K_chnl"/>
</dbReference>
<dbReference type="InterPro" id="IPR013099">
    <property type="entry name" value="K_chnl_dom"/>
</dbReference>
<reference evidence="13" key="3">
    <citation type="submission" date="2016-06" db="UniProtKB">
        <authorList>
            <consortium name="WormBaseParasite"/>
        </authorList>
    </citation>
    <scope>IDENTIFICATION</scope>
</reference>
<feature type="domain" description="Potassium channel" evidence="11">
    <location>
        <begin position="404"/>
        <end position="478"/>
    </location>
</feature>
<evidence type="ECO:0000313" key="12">
    <source>
        <dbReference type="Proteomes" id="UP000050741"/>
    </source>
</evidence>
<keyword evidence="7" id="KW-0407">Ion channel</keyword>
<protein>
    <submittedName>
        <fullName evidence="13">Ion_trans_2 domain-containing protein</fullName>
    </submittedName>
</protein>
<feature type="transmembrane region" description="Helical" evidence="10">
    <location>
        <begin position="432"/>
        <end position="451"/>
    </location>
</feature>